<gene>
    <name evidence="3" type="ORF">HanXRQr2_Chr08g0357721</name>
</gene>
<evidence type="ECO:0000256" key="2">
    <source>
        <dbReference type="SAM" id="MobiDB-lite"/>
    </source>
</evidence>
<dbReference type="PANTHER" id="PTHR23172:SF87">
    <property type="entry name" value="CHAPERONE DNAJ-DOMAIN SUPERFAMILY PROTEIN"/>
    <property type="match status" value="1"/>
</dbReference>
<feature type="region of interest" description="Disordered" evidence="2">
    <location>
        <begin position="124"/>
        <end position="226"/>
    </location>
</feature>
<keyword evidence="1" id="KW-0175">Coiled coil</keyword>
<feature type="region of interest" description="Disordered" evidence="2">
    <location>
        <begin position="294"/>
        <end position="315"/>
    </location>
</feature>
<name>A0A9K3NE52_HELAN</name>
<comment type="caution">
    <text evidence="3">The sequence shown here is derived from an EMBL/GenBank/DDBJ whole genome shotgun (WGS) entry which is preliminary data.</text>
</comment>
<dbReference type="InterPro" id="IPR036869">
    <property type="entry name" value="J_dom_sf"/>
</dbReference>
<evidence type="ECO:0000256" key="1">
    <source>
        <dbReference type="SAM" id="Coils"/>
    </source>
</evidence>
<evidence type="ECO:0000313" key="4">
    <source>
        <dbReference type="Proteomes" id="UP000215914"/>
    </source>
</evidence>
<feature type="compositionally biased region" description="Basic and acidic residues" evidence="2">
    <location>
        <begin position="196"/>
        <end position="209"/>
    </location>
</feature>
<dbReference type="PANTHER" id="PTHR23172">
    <property type="entry name" value="AUXILIN/CYCLIN G-ASSOCIATED KINASE-RELATED"/>
    <property type="match status" value="1"/>
</dbReference>
<dbReference type="AlphaFoldDB" id="A0A9K3NE52"/>
<dbReference type="Gene3D" id="1.10.287.110">
    <property type="entry name" value="DnaJ domain"/>
    <property type="match status" value="1"/>
</dbReference>
<keyword evidence="4" id="KW-1185">Reference proteome</keyword>
<dbReference type="Gramene" id="mRNA:HanXRQr2_Chr08g0357721">
    <property type="protein sequence ID" value="mRNA:HanXRQr2_Chr08g0357721"/>
    <property type="gene ID" value="HanXRQr2_Chr08g0357721"/>
</dbReference>
<reference evidence="3" key="2">
    <citation type="submission" date="2020-06" db="EMBL/GenBank/DDBJ databases">
        <title>Helianthus annuus Genome sequencing and assembly Release 2.</title>
        <authorList>
            <person name="Gouzy J."/>
            <person name="Langlade N."/>
            <person name="Munos S."/>
        </authorList>
    </citation>
    <scope>NUCLEOTIDE SEQUENCE</scope>
    <source>
        <tissue evidence="3">Leaves</tissue>
    </source>
</reference>
<evidence type="ECO:0000313" key="3">
    <source>
        <dbReference type="EMBL" id="KAF5796941.1"/>
    </source>
</evidence>
<dbReference type="Proteomes" id="UP000215914">
    <property type="component" value="Unassembled WGS sequence"/>
</dbReference>
<dbReference type="EMBL" id="MNCJ02000323">
    <property type="protein sequence ID" value="KAF5796941.1"/>
    <property type="molecule type" value="Genomic_DNA"/>
</dbReference>
<protein>
    <submittedName>
        <fullName evidence="3">Chaperone J-domain superfamily</fullName>
    </submittedName>
</protein>
<sequence>MNQNVPQGSYQNDSEKLEEVLEQKDVQNVESDKGGEEVLELFENAKIHDEEGTCEMFCDDFEMTQEDNITDESKEETLDESFDQEFNVKSAGDDKVSEETDNIDGIYVESNIVDMYDNIVETTQDVTEDKESTEEAVASEVCEKTSMDQNESDEDEYEVKSEVNDARCVKTDMDESNKQKNIIDNLAAENDGNANEIKDSLESRYRDKEDETEEPGPSNASGQDHFRRIYEEAAAKERERVRNRSVVERAISEARERAYAEARERAERQRADVKKAIEEARQIKMAEAGEKAAKASVASRSAQSKRRAERATVERATSEACQRALGKAISQKTVSHLAESLDAEIKRWSNGKEGNLRALLSTLQYVCTSFHLKPKTCACY</sequence>
<organism evidence="3 4">
    <name type="scientific">Helianthus annuus</name>
    <name type="common">Common sunflower</name>
    <dbReference type="NCBI Taxonomy" id="4232"/>
    <lineage>
        <taxon>Eukaryota</taxon>
        <taxon>Viridiplantae</taxon>
        <taxon>Streptophyta</taxon>
        <taxon>Embryophyta</taxon>
        <taxon>Tracheophyta</taxon>
        <taxon>Spermatophyta</taxon>
        <taxon>Magnoliopsida</taxon>
        <taxon>eudicotyledons</taxon>
        <taxon>Gunneridae</taxon>
        <taxon>Pentapetalae</taxon>
        <taxon>asterids</taxon>
        <taxon>campanulids</taxon>
        <taxon>Asterales</taxon>
        <taxon>Asteraceae</taxon>
        <taxon>Asteroideae</taxon>
        <taxon>Heliantheae alliance</taxon>
        <taxon>Heliantheae</taxon>
        <taxon>Helianthus</taxon>
    </lineage>
</organism>
<accession>A0A9K3NE52</accession>
<dbReference type="SUPFAM" id="SSF46565">
    <property type="entry name" value="Chaperone J-domain"/>
    <property type="match status" value="1"/>
</dbReference>
<proteinExistence type="predicted"/>
<reference evidence="3" key="1">
    <citation type="journal article" date="2017" name="Nature">
        <title>The sunflower genome provides insights into oil metabolism, flowering and Asterid evolution.</title>
        <authorList>
            <person name="Badouin H."/>
            <person name="Gouzy J."/>
            <person name="Grassa C.J."/>
            <person name="Murat F."/>
            <person name="Staton S.E."/>
            <person name="Cottret L."/>
            <person name="Lelandais-Briere C."/>
            <person name="Owens G.L."/>
            <person name="Carrere S."/>
            <person name="Mayjonade B."/>
            <person name="Legrand L."/>
            <person name="Gill N."/>
            <person name="Kane N.C."/>
            <person name="Bowers J.E."/>
            <person name="Hubner S."/>
            <person name="Bellec A."/>
            <person name="Berard A."/>
            <person name="Berges H."/>
            <person name="Blanchet N."/>
            <person name="Boniface M.C."/>
            <person name="Brunel D."/>
            <person name="Catrice O."/>
            <person name="Chaidir N."/>
            <person name="Claudel C."/>
            <person name="Donnadieu C."/>
            <person name="Faraut T."/>
            <person name="Fievet G."/>
            <person name="Helmstetter N."/>
            <person name="King M."/>
            <person name="Knapp S.J."/>
            <person name="Lai Z."/>
            <person name="Le Paslier M.C."/>
            <person name="Lippi Y."/>
            <person name="Lorenzon L."/>
            <person name="Mandel J.R."/>
            <person name="Marage G."/>
            <person name="Marchand G."/>
            <person name="Marquand E."/>
            <person name="Bret-Mestries E."/>
            <person name="Morien E."/>
            <person name="Nambeesan S."/>
            <person name="Nguyen T."/>
            <person name="Pegot-Espagnet P."/>
            <person name="Pouilly N."/>
            <person name="Raftis F."/>
            <person name="Sallet E."/>
            <person name="Schiex T."/>
            <person name="Thomas J."/>
            <person name="Vandecasteele C."/>
            <person name="Vares D."/>
            <person name="Vear F."/>
            <person name="Vautrin S."/>
            <person name="Crespi M."/>
            <person name="Mangin B."/>
            <person name="Burke J.M."/>
            <person name="Salse J."/>
            <person name="Munos S."/>
            <person name="Vincourt P."/>
            <person name="Rieseberg L.H."/>
            <person name="Langlade N.B."/>
        </authorList>
    </citation>
    <scope>NUCLEOTIDE SEQUENCE</scope>
    <source>
        <tissue evidence="3">Leaves</tissue>
    </source>
</reference>
<feature type="compositionally biased region" description="Basic and acidic residues" evidence="2">
    <location>
        <begin position="158"/>
        <end position="178"/>
    </location>
</feature>
<feature type="coiled-coil region" evidence="1">
    <location>
        <begin position="259"/>
        <end position="286"/>
    </location>
</feature>